<reference evidence="7 8" key="1">
    <citation type="submission" date="2018-10" db="EMBL/GenBank/DDBJ databases">
        <title>Draft genome of Mycobacterium hodleri strain B.</title>
        <authorList>
            <person name="Amande T.J."/>
            <person name="Mcgenity T.J."/>
        </authorList>
    </citation>
    <scope>NUCLEOTIDE SEQUENCE [LARGE SCALE GENOMIC DNA]</scope>
    <source>
        <strain evidence="7 8">B</strain>
    </source>
</reference>
<dbReference type="GO" id="GO:0005886">
    <property type="term" value="C:plasma membrane"/>
    <property type="evidence" value="ECO:0007669"/>
    <property type="project" value="UniProtKB-SubCell"/>
</dbReference>
<organism evidence="7 8">
    <name type="scientific">Mycolicibacterium hodleri</name>
    <dbReference type="NCBI Taxonomy" id="49897"/>
    <lineage>
        <taxon>Bacteria</taxon>
        <taxon>Bacillati</taxon>
        <taxon>Actinomycetota</taxon>
        <taxon>Actinomycetes</taxon>
        <taxon>Mycobacteriales</taxon>
        <taxon>Mycobacteriaceae</taxon>
        <taxon>Mycolicibacterium</taxon>
    </lineage>
</organism>
<feature type="transmembrane region" description="Helical" evidence="6">
    <location>
        <begin position="320"/>
        <end position="341"/>
    </location>
</feature>
<proteinExistence type="predicted"/>
<feature type="transmembrane region" description="Helical" evidence="6">
    <location>
        <begin position="132"/>
        <end position="154"/>
    </location>
</feature>
<evidence type="ECO:0000313" key="8">
    <source>
        <dbReference type="Proteomes" id="UP000315759"/>
    </source>
</evidence>
<keyword evidence="8" id="KW-1185">Reference proteome</keyword>
<comment type="caution">
    <text evidence="7">The sequence shown here is derived from an EMBL/GenBank/DDBJ whole genome shotgun (WGS) entry which is preliminary data.</text>
</comment>
<evidence type="ECO:0000313" key="7">
    <source>
        <dbReference type="EMBL" id="TQR83409.1"/>
    </source>
</evidence>
<evidence type="ECO:0000256" key="4">
    <source>
        <dbReference type="ARBA" id="ARBA00022989"/>
    </source>
</evidence>
<evidence type="ECO:0000256" key="3">
    <source>
        <dbReference type="ARBA" id="ARBA00022692"/>
    </source>
</evidence>
<name>A0A544VTU5_9MYCO</name>
<feature type="transmembrane region" description="Helical" evidence="6">
    <location>
        <begin position="228"/>
        <end position="250"/>
    </location>
</feature>
<dbReference type="AlphaFoldDB" id="A0A544VTU5"/>
<dbReference type="GO" id="GO:0022857">
    <property type="term" value="F:transmembrane transporter activity"/>
    <property type="evidence" value="ECO:0007669"/>
    <property type="project" value="InterPro"/>
</dbReference>
<keyword evidence="3 6" id="KW-0812">Transmembrane</keyword>
<dbReference type="Proteomes" id="UP000315759">
    <property type="component" value="Unassembled WGS sequence"/>
</dbReference>
<dbReference type="CDD" id="cd06173">
    <property type="entry name" value="MFS_MefA_like"/>
    <property type="match status" value="1"/>
</dbReference>
<feature type="transmembrane region" description="Helical" evidence="6">
    <location>
        <begin position="262"/>
        <end position="279"/>
    </location>
</feature>
<evidence type="ECO:0000256" key="2">
    <source>
        <dbReference type="ARBA" id="ARBA00022475"/>
    </source>
</evidence>
<dbReference type="PANTHER" id="PTHR23513:SF17">
    <property type="entry name" value="MEMBRANE PROTEIN"/>
    <property type="match status" value="1"/>
</dbReference>
<evidence type="ECO:0000256" key="1">
    <source>
        <dbReference type="ARBA" id="ARBA00004651"/>
    </source>
</evidence>
<keyword evidence="5 6" id="KW-0472">Membrane</keyword>
<accession>A0A544VTU5</accession>
<feature type="transmembrane region" description="Helical" evidence="6">
    <location>
        <begin position="445"/>
        <end position="464"/>
    </location>
</feature>
<dbReference type="EMBL" id="VIFX01000045">
    <property type="protein sequence ID" value="TQR83409.1"/>
    <property type="molecule type" value="Genomic_DNA"/>
</dbReference>
<feature type="transmembrane region" description="Helical" evidence="6">
    <location>
        <begin position="361"/>
        <end position="387"/>
    </location>
</feature>
<evidence type="ECO:0000256" key="5">
    <source>
        <dbReference type="ARBA" id="ARBA00023136"/>
    </source>
</evidence>
<evidence type="ECO:0000256" key="6">
    <source>
        <dbReference type="SAM" id="Phobius"/>
    </source>
</evidence>
<gene>
    <name evidence="7" type="ORF">D8S82_27185</name>
</gene>
<feature type="transmembrane region" description="Helical" evidence="6">
    <location>
        <begin position="291"/>
        <end position="313"/>
    </location>
</feature>
<keyword evidence="4 6" id="KW-1133">Transmembrane helix</keyword>
<dbReference type="PANTHER" id="PTHR23513">
    <property type="entry name" value="INTEGRAL MEMBRANE EFFLUX PROTEIN-RELATED"/>
    <property type="match status" value="1"/>
</dbReference>
<feature type="transmembrane region" description="Helical" evidence="6">
    <location>
        <begin position="195"/>
        <end position="216"/>
    </location>
</feature>
<dbReference type="SUPFAM" id="SSF103473">
    <property type="entry name" value="MFS general substrate transporter"/>
    <property type="match status" value="1"/>
</dbReference>
<feature type="transmembrane region" description="Helical" evidence="6">
    <location>
        <begin position="104"/>
        <end position="125"/>
    </location>
</feature>
<dbReference type="InterPro" id="IPR011701">
    <property type="entry name" value="MFS"/>
</dbReference>
<dbReference type="Gene3D" id="1.20.1250.20">
    <property type="entry name" value="MFS general substrate transporter like domains"/>
    <property type="match status" value="1"/>
</dbReference>
<feature type="transmembrane region" description="Helical" evidence="6">
    <location>
        <begin position="420"/>
        <end position="439"/>
    </location>
</feature>
<comment type="subcellular location">
    <subcellularLocation>
        <location evidence="1">Cell membrane</location>
        <topology evidence="1">Multi-pass membrane protein</topology>
    </subcellularLocation>
</comment>
<protein>
    <submittedName>
        <fullName evidence="7">MFS transporter</fullName>
    </submittedName>
</protein>
<sequence>MSPACADGGDRARPCRVVSGIASPTFVGWLDANRRTEHPTDIGRQLTTPHDRFALWRAVRALTEFRRLLELRAVSSFGDGLFQGGLVGALLFDPERAANPWEIAGSFAALFLPYSLLGPFAGALLDRWDRRRVLIGANLARVLFIITVAFLLAFHAGAPWILLGALVVNGFTRFVTSGLSAALPHVVPREQVLTMNSVATAVSAASLFFGAIFMLVPRWAFGVGDSGSSAALFMASVPVAVAWILSVRFAPHVLGPDDSARAVHGSVAYAVATGWGYGLRTAVGVPSVAGTLSGVVAHRMVFGINTLLVLVTVRHTGSVNVAGLGVAVLFAASTGMGSFLANFLTPVVVRRWSRYKTVNLALLAAAAIQLAAVGLDLPIMMACGFLLGVAGQVVKLCADSAMQLDVDDALRGHVFTVQDALFWVAFVGSIALSAAIIPVDGHSPALVVLGAVVYLLGLAAHAAIRRGATTSD</sequence>
<keyword evidence="2" id="KW-1003">Cell membrane</keyword>
<dbReference type="InterPro" id="IPR036259">
    <property type="entry name" value="MFS_trans_sf"/>
</dbReference>
<dbReference type="Pfam" id="PF07690">
    <property type="entry name" value="MFS_1"/>
    <property type="match status" value="1"/>
</dbReference>